<proteinExistence type="predicted"/>
<dbReference type="RefSeq" id="WP_191165103.1">
    <property type="nucleotide sequence ID" value="NZ_JACWMX010000008.1"/>
</dbReference>
<accession>A0A926S7R3</accession>
<dbReference type="Proteomes" id="UP000619078">
    <property type="component" value="Unassembled WGS sequence"/>
</dbReference>
<comment type="caution">
    <text evidence="1">The sequence shown here is derived from an EMBL/GenBank/DDBJ whole genome shotgun (WGS) entry which is preliminary data.</text>
</comment>
<organism evidence="1 2">
    <name type="scientific">Mucilaginibacter glaciei</name>
    <dbReference type="NCBI Taxonomy" id="2772109"/>
    <lineage>
        <taxon>Bacteria</taxon>
        <taxon>Pseudomonadati</taxon>
        <taxon>Bacteroidota</taxon>
        <taxon>Sphingobacteriia</taxon>
        <taxon>Sphingobacteriales</taxon>
        <taxon>Sphingobacteriaceae</taxon>
        <taxon>Mucilaginibacter</taxon>
    </lineage>
</organism>
<protein>
    <submittedName>
        <fullName evidence="1">Uncharacterized protein</fullName>
    </submittedName>
</protein>
<dbReference type="AlphaFoldDB" id="A0A926S7R3"/>
<gene>
    <name evidence="1" type="ORF">IDJ76_17780</name>
</gene>
<evidence type="ECO:0000313" key="2">
    <source>
        <dbReference type="Proteomes" id="UP000619078"/>
    </source>
</evidence>
<sequence>MKRMQLHPLSAAGEEKVQHGVPRGELFALFQLTPDSLRFPALALMKRNEGRRKKEQSS</sequence>
<dbReference type="EMBL" id="JACWMX010000008">
    <property type="protein sequence ID" value="MBD1394961.1"/>
    <property type="molecule type" value="Genomic_DNA"/>
</dbReference>
<reference evidence="1" key="1">
    <citation type="submission" date="2020-09" db="EMBL/GenBank/DDBJ databases">
        <title>Novel species of Mucilaginibacter isolated from a glacier on the Tibetan Plateau.</title>
        <authorList>
            <person name="Liu Q."/>
            <person name="Xin Y.-H."/>
        </authorList>
    </citation>
    <scope>NUCLEOTIDE SEQUENCE</scope>
    <source>
        <strain evidence="1">ZB1P21</strain>
    </source>
</reference>
<evidence type="ECO:0000313" key="1">
    <source>
        <dbReference type="EMBL" id="MBD1394961.1"/>
    </source>
</evidence>
<name>A0A926S7R3_9SPHI</name>
<keyword evidence="2" id="KW-1185">Reference proteome</keyword>